<evidence type="ECO:0000256" key="3">
    <source>
        <dbReference type="ARBA" id="ARBA00022741"/>
    </source>
</evidence>
<evidence type="ECO:0000313" key="8">
    <source>
        <dbReference type="Proteomes" id="UP001060504"/>
    </source>
</evidence>
<sequence>MATPLTSTVTDLLTALVDVDDRGVSWIDVDETVSSDSSTSVTFVSWRNHIQDGANLAALLRARLDPDRPPHVGVLAGNTPFFCAVLVAAALSGIVPVGLNQTRRGAALHRDIEHADCQVVLTDRSASPNTAGDGISVLDVESPEFAEELRTFGGTPVEFRRADPDDLFMLIFTSGTGGDPKAVRCTHEKVAFPGVMLSQRLGLGPTDTFYLSMPLFHSNAIMAGWGPAVAARASIALRRSFSASQFIPDVRRFGATYANYVGKPLSYILATPERPDDTDNPLKVAYGNEGAPRDLNRFAQRFGVKVVDGFGSSEGGVAIARTPDTPDGALGPLVGGVRIVDIDSGAECPPGVVGELVNTEGAGQFRGYYKDPDAEAERMRGGVYHSGDLAYRDEHGFAYFAGRLGDWMRVDGENLGTAPIERILMRYPGTTEVAVYPIPDPEVGDQVMAALVVPEDTAFDPAEFTEFLSRQSDLGPKQWPAFVRVGPTLPHTQTFKVLKRQLSAEGTDCPDPVYRITRS</sequence>
<evidence type="ECO:0000256" key="2">
    <source>
        <dbReference type="ARBA" id="ARBA00022598"/>
    </source>
</evidence>
<keyword evidence="8" id="KW-1185">Reference proteome</keyword>
<dbReference type="Gene3D" id="3.40.50.12780">
    <property type="entry name" value="N-terminal domain of ligase-like"/>
    <property type="match status" value="1"/>
</dbReference>
<evidence type="ECO:0000259" key="6">
    <source>
        <dbReference type="Pfam" id="PF13193"/>
    </source>
</evidence>
<dbReference type="PANTHER" id="PTHR43107:SF15">
    <property type="entry name" value="FATTY ACID TRANSPORT PROTEIN 3, ISOFORM A"/>
    <property type="match status" value="1"/>
</dbReference>
<feature type="domain" description="AMP-dependent synthetase/ligase" evidence="5">
    <location>
        <begin position="45"/>
        <end position="369"/>
    </location>
</feature>
<dbReference type="InterPro" id="IPR025110">
    <property type="entry name" value="AMP-bd_C"/>
</dbReference>
<dbReference type="SUPFAM" id="SSF56801">
    <property type="entry name" value="Acetyl-CoA synthetase-like"/>
    <property type="match status" value="1"/>
</dbReference>
<evidence type="ECO:0000256" key="4">
    <source>
        <dbReference type="ARBA" id="ARBA00022840"/>
    </source>
</evidence>
<comment type="similarity">
    <text evidence="1">Belongs to the ATP-dependent AMP-binding enzyme family.</text>
</comment>
<evidence type="ECO:0000313" key="7">
    <source>
        <dbReference type="EMBL" id="GJF09153.1"/>
    </source>
</evidence>
<organism evidence="7 8">
    <name type="scientific">Mycolicibacterium cyprinidarum</name>
    <dbReference type="NCBI Taxonomy" id="2860311"/>
    <lineage>
        <taxon>Bacteria</taxon>
        <taxon>Bacillati</taxon>
        <taxon>Actinomycetota</taxon>
        <taxon>Actinomycetes</taxon>
        <taxon>Mycobacteriales</taxon>
        <taxon>Mycobacteriaceae</taxon>
        <taxon>Mycolicibacterium</taxon>
    </lineage>
</organism>
<dbReference type="InterPro" id="IPR000873">
    <property type="entry name" value="AMP-dep_synth/lig_dom"/>
</dbReference>
<dbReference type="Pfam" id="PF13193">
    <property type="entry name" value="AMP-binding_C"/>
    <property type="match status" value="1"/>
</dbReference>
<keyword evidence="2" id="KW-0436">Ligase</keyword>
<name>A0ABQ4V5C3_9MYCO</name>
<gene>
    <name evidence="7" type="ORF">NGTWS1702_02950</name>
</gene>
<evidence type="ECO:0000259" key="5">
    <source>
        <dbReference type="Pfam" id="PF00501"/>
    </source>
</evidence>
<reference evidence="7 8" key="1">
    <citation type="submission" date="2021-08" db="EMBL/GenBank/DDBJ databases">
        <title>Draft genome sequence of Mycolicibacterium sp. NGTWS1702 strain.</title>
        <authorList>
            <person name="Matsumoto M."/>
            <person name="Tang B.C.C."/>
            <person name="Machida Y."/>
            <person name="Matoyama H."/>
            <person name="Kishihara T."/>
            <person name="Sato S."/>
            <person name="Kondo I."/>
            <person name="Sano M."/>
            <person name="Kato G."/>
        </authorList>
    </citation>
    <scope>NUCLEOTIDE SEQUENCE [LARGE SCALE GENOMIC DNA]</scope>
    <source>
        <strain evidence="7 8">NGTWSNA01</strain>
    </source>
</reference>
<dbReference type="InterPro" id="IPR045851">
    <property type="entry name" value="AMP-bd_C_sf"/>
</dbReference>
<dbReference type="EMBL" id="BPRH01000332">
    <property type="protein sequence ID" value="GJF09153.1"/>
    <property type="molecule type" value="Genomic_DNA"/>
</dbReference>
<keyword evidence="3" id="KW-0547">Nucleotide-binding</keyword>
<accession>A0ABQ4V5C3</accession>
<dbReference type="Gene3D" id="3.30.300.30">
    <property type="match status" value="1"/>
</dbReference>
<dbReference type="PANTHER" id="PTHR43107">
    <property type="entry name" value="LONG-CHAIN FATTY ACID TRANSPORT PROTEIN"/>
    <property type="match status" value="1"/>
</dbReference>
<evidence type="ECO:0000256" key="1">
    <source>
        <dbReference type="ARBA" id="ARBA00006432"/>
    </source>
</evidence>
<protein>
    <submittedName>
        <fullName evidence="7">Acyl-CoA synthetase</fullName>
    </submittedName>
</protein>
<dbReference type="NCBIfam" id="NF005897">
    <property type="entry name" value="PRK07867.1"/>
    <property type="match status" value="1"/>
</dbReference>
<proteinExistence type="inferred from homology"/>
<dbReference type="InterPro" id="IPR042099">
    <property type="entry name" value="ANL_N_sf"/>
</dbReference>
<feature type="domain" description="AMP-binding enzyme C-terminal" evidence="6">
    <location>
        <begin position="420"/>
        <end position="496"/>
    </location>
</feature>
<keyword evidence="4" id="KW-0067">ATP-binding</keyword>
<dbReference type="Pfam" id="PF00501">
    <property type="entry name" value="AMP-binding"/>
    <property type="match status" value="1"/>
</dbReference>
<dbReference type="Proteomes" id="UP001060504">
    <property type="component" value="Unassembled WGS sequence"/>
</dbReference>
<comment type="caution">
    <text evidence="7">The sequence shown here is derived from an EMBL/GenBank/DDBJ whole genome shotgun (WGS) entry which is preliminary data.</text>
</comment>